<dbReference type="InterPro" id="IPR056738">
    <property type="entry name" value="NfeD1b_N"/>
</dbReference>
<evidence type="ECO:0000256" key="2">
    <source>
        <dbReference type="ARBA" id="ARBA00022692"/>
    </source>
</evidence>
<dbReference type="InterPro" id="IPR052165">
    <property type="entry name" value="Membrane_assoc_protease"/>
</dbReference>
<feature type="domain" description="NfeD-like C-terminal" evidence="6">
    <location>
        <begin position="387"/>
        <end position="438"/>
    </location>
</feature>
<keyword evidence="4 5" id="KW-0472">Membrane</keyword>
<dbReference type="Pfam" id="PF01957">
    <property type="entry name" value="NfeD"/>
    <property type="match status" value="1"/>
</dbReference>
<keyword evidence="2 5" id="KW-0812">Transmembrane</keyword>
<evidence type="ECO:0000259" key="8">
    <source>
        <dbReference type="Pfam" id="PF25145"/>
    </source>
</evidence>
<dbReference type="Gene3D" id="3.90.226.10">
    <property type="entry name" value="2-enoyl-CoA Hydratase, Chain A, domain 1"/>
    <property type="match status" value="1"/>
</dbReference>
<evidence type="ECO:0000259" key="7">
    <source>
        <dbReference type="Pfam" id="PF24961"/>
    </source>
</evidence>
<dbReference type="InterPro" id="IPR012340">
    <property type="entry name" value="NA-bd_OB-fold"/>
</dbReference>
<dbReference type="Pfam" id="PF25145">
    <property type="entry name" value="NfeD1b_N"/>
    <property type="match status" value="1"/>
</dbReference>
<dbReference type="Proteomes" id="UP000602284">
    <property type="component" value="Unassembled WGS sequence"/>
</dbReference>
<dbReference type="InterPro" id="IPR002810">
    <property type="entry name" value="NfeD-like_C"/>
</dbReference>
<evidence type="ECO:0000256" key="1">
    <source>
        <dbReference type="ARBA" id="ARBA00004141"/>
    </source>
</evidence>
<dbReference type="PANTHER" id="PTHR33507">
    <property type="entry name" value="INNER MEMBRANE PROTEIN YBBJ"/>
    <property type="match status" value="1"/>
</dbReference>
<feature type="domain" description="NfeD integral membrane" evidence="7">
    <location>
        <begin position="240"/>
        <end position="353"/>
    </location>
</feature>
<accession>A0ABS1JDJ6</accession>
<dbReference type="InterPro" id="IPR056739">
    <property type="entry name" value="NfeD_membrane"/>
</dbReference>
<protein>
    <submittedName>
        <fullName evidence="9">Nodulation protein NfeD</fullName>
    </submittedName>
</protein>
<evidence type="ECO:0000256" key="4">
    <source>
        <dbReference type="ARBA" id="ARBA00023136"/>
    </source>
</evidence>
<comment type="caution">
    <text evidence="9">The sequence shown here is derived from an EMBL/GenBank/DDBJ whole genome shotgun (WGS) entry which is preliminary data.</text>
</comment>
<feature type="transmembrane region" description="Helical" evidence="5">
    <location>
        <begin position="333"/>
        <end position="356"/>
    </location>
</feature>
<dbReference type="SUPFAM" id="SSF52096">
    <property type="entry name" value="ClpP/crotonase"/>
    <property type="match status" value="1"/>
</dbReference>
<dbReference type="EMBL" id="JAEQNB010000005">
    <property type="protein sequence ID" value="MBL0388357.1"/>
    <property type="molecule type" value="Genomic_DNA"/>
</dbReference>
<proteinExistence type="predicted"/>
<keyword evidence="10" id="KW-1185">Reference proteome</keyword>
<organism evidence="9 10">
    <name type="scientific">Tumebacillus amylolyticus</name>
    <dbReference type="NCBI Taxonomy" id="2801339"/>
    <lineage>
        <taxon>Bacteria</taxon>
        <taxon>Bacillati</taxon>
        <taxon>Bacillota</taxon>
        <taxon>Bacilli</taxon>
        <taxon>Bacillales</taxon>
        <taxon>Alicyclobacillaceae</taxon>
        <taxon>Tumebacillus</taxon>
    </lineage>
</organism>
<comment type="subcellular location">
    <subcellularLocation>
        <location evidence="1">Membrane</location>
        <topology evidence="1">Multi-pass membrane protein</topology>
    </subcellularLocation>
</comment>
<dbReference type="RefSeq" id="WP_236588151.1">
    <property type="nucleotide sequence ID" value="NZ_JAEQNB010000005.1"/>
</dbReference>
<feature type="transmembrane region" description="Helical" evidence="5">
    <location>
        <begin position="240"/>
        <end position="258"/>
    </location>
</feature>
<sequence>MMRAPSWRGFRVLLLLLFCWTTFFVLTPAKAEPAKSVFVIPVQNEIETGLAATLKHAFQEAKDSGAQVIVLDINTLGGRIDAAVEIADLIRSSNVPVIAYIRGHAISAGAYLAMNATHIAMAPGSTIGAAEVRNSDGEPVDPKVVAFWRSEMTAAAEFQGRDEKLAVGMVDRNTEIPGVKERGELVSLSAQQAVEHNLADGVFPTLQGALQNYGFGQASIQDFQPSVAEKIARFVTKPTVIPLLLILGLIGLGAELLLPGHFVPGLIGVACLGLYFFGSMVAGFAGWEAVILFVAGIILLVAEIFVVGFGILGTLGVLAVGTGVVMAAYDTTYGIKVMLVALALAAVVVAVLFKYFGHLGVWNRLIHTDVQEKAAGYTPNRNLRHMLYQVGRTVTPLRPAGTAVFNGQRFDVVSDGAFVPVGTDVQIVLIEGTRIVVKAKPKDGDANLVIPRLPEEQSDI</sequence>
<dbReference type="InterPro" id="IPR029045">
    <property type="entry name" value="ClpP/crotonase-like_dom_sf"/>
</dbReference>
<gene>
    <name evidence="9" type="ORF">JJB07_17265</name>
</gene>
<dbReference type="PANTHER" id="PTHR33507:SF3">
    <property type="entry name" value="INNER MEMBRANE PROTEIN YBBJ"/>
    <property type="match status" value="1"/>
</dbReference>
<evidence type="ECO:0000313" key="9">
    <source>
        <dbReference type="EMBL" id="MBL0388357.1"/>
    </source>
</evidence>
<name>A0ABS1JDJ6_9BACL</name>
<feature type="domain" description="NfeD1b N-terminal" evidence="8">
    <location>
        <begin position="37"/>
        <end position="221"/>
    </location>
</feature>
<dbReference type="Pfam" id="PF24961">
    <property type="entry name" value="NfeD_membrane"/>
    <property type="match status" value="1"/>
</dbReference>
<dbReference type="Gene3D" id="2.40.50.140">
    <property type="entry name" value="Nucleic acid-binding proteins"/>
    <property type="match status" value="1"/>
</dbReference>
<evidence type="ECO:0000256" key="5">
    <source>
        <dbReference type="SAM" id="Phobius"/>
    </source>
</evidence>
<reference evidence="9 10" key="1">
    <citation type="submission" date="2021-01" db="EMBL/GenBank/DDBJ databases">
        <title>Tumebacillus sp. strain ITR2 16S ribosomal RNA gene Genome sequencing and assembly.</title>
        <authorList>
            <person name="Kang M."/>
        </authorList>
    </citation>
    <scope>NUCLEOTIDE SEQUENCE [LARGE SCALE GENOMIC DNA]</scope>
    <source>
        <strain evidence="9 10">ITR2</strain>
    </source>
</reference>
<keyword evidence="3 5" id="KW-1133">Transmembrane helix</keyword>
<evidence type="ECO:0000259" key="6">
    <source>
        <dbReference type="Pfam" id="PF01957"/>
    </source>
</evidence>
<feature type="transmembrane region" description="Helical" evidence="5">
    <location>
        <begin position="291"/>
        <end position="321"/>
    </location>
</feature>
<evidence type="ECO:0000313" key="10">
    <source>
        <dbReference type="Proteomes" id="UP000602284"/>
    </source>
</evidence>
<evidence type="ECO:0000256" key="3">
    <source>
        <dbReference type="ARBA" id="ARBA00022989"/>
    </source>
</evidence>
<dbReference type="CDD" id="cd07021">
    <property type="entry name" value="Clp_protease_NfeD_like"/>
    <property type="match status" value="1"/>
</dbReference>